<keyword evidence="1" id="KW-0175">Coiled coil</keyword>
<evidence type="ECO:0008006" key="4">
    <source>
        <dbReference type="Google" id="ProtNLM"/>
    </source>
</evidence>
<dbReference type="AlphaFoldDB" id="A0A4Y4B0T6"/>
<protein>
    <recommendedName>
        <fullName evidence="4">Lipoprotein</fullName>
    </recommendedName>
</protein>
<dbReference type="STRING" id="983.SAMN05443543_106126"/>
<evidence type="ECO:0000313" key="3">
    <source>
        <dbReference type="Proteomes" id="UP000316775"/>
    </source>
</evidence>
<dbReference type="Proteomes" id="UP000316775">
    <property type="component" value="Unassembled WGS sequence"/>
</dbReference>
<dbReference type="PROSITE" id="PS51257">
    <property type="entry name" value="PROKAR_LIPOPROTEIN"/>
    <property type="match status" value="1"/>
</dbReference>
<dbReference type="RefSeq" id="WP_073245388.1">
    <property type="nucleotide sequence ID" value="NZ_BJNP01000027.1"/>
</dbReference>
<dbReference type="EMBL" id="BJNP01000027">
    <property type="protein sequence ID" value="GEC72870.1"/>
    <property type="molecule type" value="Genomic_DNA"/>
</dbReference>
<evidence type="ECO:0000313" key="2">
    <source>
        <dbReference type="EMBL" id="GEC72870.1"/>
    </source>
</evidence>
<gene>
    <name evidence="2" type="ORF">FFL01_24090</name>
</gene>
<comment type="caution">
    <text evidence="2">The sequence shown here is derived from an EMBL/GenBank/DDBJ whole genome shotgun (WGS) entry which is preliminary data.</text>
</comment>
<organism evidence="2 3">
    <name type="scientific">Flavobacterium flevense</name>
    <dbReference type="NCBI Taxonomy" id="983"/>
    <lineage>
        <taxon>Bacteria</taxon>
        <taxon>Pseudomonadati</taxon>
        <taxon>Bacteroidota</taxon>
        <taxon>Flavobacteriia</taxon>
        <taxon>Flavobacteriales</taxon>
        <taxon>Flavobacteriaceae</taxon>
        <taxon>Flavobacterium</taxon>
    </lineage>
</organism>
<evidence type="ECO:0000256" key="1">
    <source>
        <dbReference type="SAM" id="Coils"/>
    </source>
</evidence>
<proteinExistence type="predicted"/>
<keyword evidence="3" id="KW-1185">Reference proteome</keyword>
<feature type="coiled-coil region" evidence="1">
    <location>
        <begin position="29"/>
        <end position="56"/>
    </location>
</feature>
<dbReference type="OrthoDB" id="773231at2"/>
<reference evidence="2 3" key="1">
    <citation type="submission" date="2019-06" db="EMBL/GenBank/DDBJ databases">
        <title>Whole genome shotgun sequence of Flavobacterium flevense NBRC 14960.</title>
        <authorList>
            <person name="Hosoyama A."/>
            <person name="Uohara A."/>
            <person name="Ohji S."/>
            <person name="Ichikawa N."/>
        </authorList>
    </citation>
    <scope>NUCLEOTIDE SEQUENCE [LARGE SCALE GENOMIC DNA]</scope>
    <source>
        <strain evidence="2 3">NBRC 14960</strain>
    </source>
</reference>
<sequence length="62" mass="7219">MKTVIIMLLFIVVSCGKESSPEGRSQIRDSRLQEQFDSLKIENKQIKEDLDLIIEKLNIKKK</sequence>
<name>A0A4Y4B0T6_9FLAO</name>
<accession>A0A4Y4B0T6</accession>